<evidence type="ECO:0000256" key="2">
    <source>
        <dbReference type="ARBA" id="ARBA00023180"/>
    </source>
</evidence>
<organism evidence="8 9">
    <name type="scientific">Parnassius apollo</name>
    <name type="common">Apollo butterfly</name>
    <name type="synonym">Papilio apollo</name>
    <dbReference type="NCBI Taxonomy" id="110799"/>
    <lineage>
        <taxon>Eukaryota</taxon>
        <taxon>Metazoa</taxon>
        <taxon>Ecdysozoa</taxon>
        <taxon>Arthropoda</taxon>
        <taxon>Hexapoda</taxon>
        <taxon>Insecta</taxon>
        <taxon>Pterygota</taxon>
        <taxon>Neoptera</taxon>
        <taxon>Endopterygota</taxon>
        <taxon>Lepidoptera</taxon>
        <taxon>Glossata</taxon>
        <taxon>Ditrysia</taxon>
        <taxon>Papilionoidea</taxon>
        <taxon>Papilionidae</taxon>
        <taxon>Parnassiinae</taxon>
        <taxon>Parnassini</taxon>
        <taxon>Parnassius</taxon>
        <taxon>Parnassius</taxon>
    </lineage>
</organism>
<evidence type="ECO:0000256" key="5">
    <source>
        <dbReference type="SAM" id="MobiDB-lite"/>
    </source>
</evidence>
<protein>
    <submittedName>
        <fullName evidence="8">(apollo) hypothetical protein</fullName>
    </submittedName>
</protein>
<comment type="caution">
    <text evidence="8">The sequence shown here is derived from an EMBL/GenBank/DDBJ whole genome shotgun (WGS) entry which is preliminary data.</text>
</comment>
<keyword evidence="1" id="KW-0378">Hydrolase</keyword>
<evidence type="ECO:0000259" key="7">
    <source>
        <dbReference type="PROSITE" id="PS51448"/>
    </source>
</evidence>
<dbReference type="GO" id="GO:0005975">
    <property type="term" value="P:carbohydrate metabolic process"/>
    <property type="evidence" value="ECO:0007669"/>
    <property type="project" value="InterPro"/>
</dbReference>
<dbReference type="OrthoDB" id="1334205at2759"/>
<evidence type="ECO:0000256" key="1">
    <source>
        <dbReference type="ARBA" id="ARBA00022801"/>
    </source>
</evidence>
<dbReference type="InterPro" id="IPR000322">
    <property type="entry name" value="Glyco_hydro_31_TIM"/>
</dbReference>
<dbReference type="Pfam" id="PF00088">
    <property type="entry name" value="Trefoil"/>
    <property type="match status" value="1"/>
</dbReference>
<feature type="domain" description="P-type" evidence="7">
    <location>
        <begin position="276"/>
        <end position="323"/>
    </location>
</feature>
<feature type="compositionally biased region" description="Polar residues" evidence="5">
    <location>
        <begin position="219"/>
        <end position="230"/>
    </location>
</feature>
<dbReference type="PANTHER" id="PTHR22762">
    <property type="entry name" value="ALPHA-GLUCOSIDASE"/>
    <property type="match status" value="1"/>
</dbReference>
<dbReference type="SMART" id="SM00018">
    <property type="entry name" value="PD"/>
    <property type="match status" value="1"/>
</dbReference>
<evidence type="ECO:0000313" key="8">
    <source>
        <dbReference type="EMBL" id="CAG4939490.1"/>
    </source>
</evidence>
<keyword evidence="9" id="KW-1185">Reference proteome</keyword>
<evidence type="ECO:0000256" key="6">
    <source>
        <dbReference type="SAM" id="Phobius"/>
    </source>
</evidence>
<gene>
    <name evidence="8" type="ORF">PAPOLLO_LOCUS1831</name>
</gene>
<feature type="compositionally biased region" description="Basic and acidic residues" evidence="5">
    <location>
        <begin position="1"/>
        <end position="18"/>
    </location>
</feature>
<accession>A0A8S3W446</accession>
<keyword evidence="6" id="KW-0472">Membrane</keyword>
<dbReference type="Pfam" id="PF01055">
    <property type="entry name" value="Glyco_hydro_31_2nd"/>
    <property type="match status" value="1"/>
</dbReference>
<evidence type="ECO:0000313" key="9">
    <source>
        <dbReference type="Proteomes" id="UP000691718"/>
    </source>
</evidence>
<reference evidence="8" key="1">
    <citation type="submission" date="2021-04" db="EMBL/GenBank/DDBJ databases">
        <authorList>
            <person name="Tunstrom K."/>
        </authorList>
    </citation>
    <scope>NUCLEOTIDE SEQUENCE</scope>
</reference>
<name>A0A8S3W446_PARAO</name>
<sequence length="1144" mass="130106">MNKDKMPKIHNKTEKPQEPDDDYEVVSFEEYCDKPADVKSDLLSLNDNINYRIYYESLKMPKDGNGSAVEEIYDREIEGQKETSLNGSKCGPYTKLPFAPFGKSSNKIRAPLFSGIIPKPKSDGESSREPRYQRFSQRRGTLQRFWEQIKSICPGMLGVGLVCVLCVAVWLVVGGALGGAWTEDKYRKLWERVHPENTEKPMTYYEMIVPEIHYHDHNNLSTKNKVNGSESSKKATFDSDEKYQRQMRPKPIQVPTKDDLDTNAKYLERTPEMLQKMCAQVTDDNMRFDCFPQDGSNEEGCLKRGCCWKLTSVRGVPYCFYPPQYDTYTFLNMTERKRGITAYYKLNRPSGYPGDFQQVCLDIMFVSGDIIQIKITDAQNKRFEPSYPELPMGYGSLKKMTYKTIVDSSSIGFKVVRLLDNVTVFNTQDIGGLILSDKFLQMSAVLPTDTLYGLGERRARFKTDLKTRQTFTLFNYDQPPMENINLYGTQPFYMALEPSGKAHGMLLINTNAIDIVLQPTPAITYRTIGGILKFYMFLGPSPSDVVSQLANVLSTPFMPPYWALGFHLCKYNYGSLQVTRDVWKSNRDAGIPFDVQWNDLDYMKDGNDFTYDDVKFKDLPQFVKELHKAGMHYVVLMDPGVSAAEKPGTYPPFDRGLEMDVFIKNSTGQPFVGKVWNRVSTVWPDFTHPNTSAYWTEMLSNLHKKIPFDGVWIDMNEPSNFVSGSIYGQCALEDLPYKPHYVGNEGLRHKTLCMDAIHAAGSHYNLHNVHAIFEAASTYYAMAAIRGTRPFIISRATFPWMRKFAGHWSGDVASEWHDLRMSIPELLSFSIFGIPMMGTDICGFRGNTTAELCKRWMQVGAFYPFSRNHNSDTSMPQDPVSMGAEVVAASRIALRMRYSLLPYYYTLFWKAHMHGDLVVRPLFFEDPSDVTTHDIDEQFMIGPYLLISPILWQGATTARAYFPGKQPWYNLADGTLLSTGGWRNVTEAQMVAVKGGGIVTLQEPPAGVVSSSLCRSRPFQLLAAPDRAGRASAAHYWDDGTSLNTYDENKYSIVNFTLDKQEFRSIIQSWAYGMPPVNKVTILGQKYPVNNVTLNKAPCKKPVCEFTYSSKNQMLIVYNLTLLLNEPIHIQWTIEDKFPKVGIK</sequence>
<dbReference type="Pfam" id="PF21365">
    <property type="entry name" value="Glyco_hydro_31_3rd"/>
    <property type="match status" value="1"/>
</dbReference>
<evidence type="ECO:0000256" key="3">
    <source>
        <dbReference type="ARBA" id="ARBA00023295"/>
    </source>
</evidence>
<dbReference type="PANTHER" id="PTHR22762:SF131">
    <property type="entry name" value="GLYCOSIDE HYDROLASE FAMILY 31 N-TERMINAL DOMAIN-CONTAINING PROTEIN"/>
    <property type="match status" value="1"/>
</dbReference>
<keyword evidence="2" id="KW-0325">Glycoprotein</keyword>
<dbReference type="CDD" id="cd00111">
    <property type="entry name" value="Trefoil"/>
    <property type="match status" value="1"/>
</dbReference>
<dbReference type="InterPro" id="IPR025887">
    <property type="entry name" value="Glyco_hydro_31_N_dom"/>
</dbReference>
<dbReference type="CDD" id="cd14752">
    <property type="entry name" value="GH31_N"/>
    <property type="match status" value="1"/>
</dbReference>
<evidence type="ECO:0000256" key="4">
    <source>
        <dbReference type="PROSITE-ProRule" id="PRU00779"/>
    </source>
</evidence>
<dbReference type="GO" id="GO:0004558">
    <property type="term" value="F:alpha-1,4-glucosidase activity"/>
    <property type="evidence" value="ECO:0007669"/>
    <property type="project" value="TreeGrafter"/>
</dbReference>
<dbReference type="CDD" id="cd06602">
    <property type="entry name" value="GH31_MGAM_SI_GAA"/>
    <property type="match status" value="1"/>
</dbReference>
<dbReference type="Proteomes" id="UP000691718">
    <property type="component" value="Unassembled WGS sequence"/>
</dbReference>
<keyword evidence="3" id="KW-0326">Glycosidase</keyword>
<keyword evidence="6" id="KW-1133">Transmembrane helix</keyword>
<dbReference type="InterPro" id="IPR030458">
    <property type="entry name" value="Glyco_hydro_31_AS"/>
</dbReference>
<dbReference type="PROSITE" id="PS00129">
    <property type="entry name" value="GLYCOSYL_HYDROL_F31_1"/>
    <property type="match status" value="1"/>
</dbReference>
<dbReference type="EMBL" id="CAJQZP010000117">
    <property type="protein sequence ID" value="CAG4939490.1"/>
    <property type="molecule type" value="Genomic_DNA"/>
</dbReference>
<feature type="transmembrane region" description="Helical" evidence="6">
    <location>
        <begin position="157"/>
        <end position="181"/>
    </location>
</feature>
<dbReference type="InterPro" id="IPR000519">
    <property type="entry name" value="P_trefoil_dom"/>
</dbReference>
<dbReference type="AlphaFoldDB" id="A0A8S3W446"/>
<dbReference type="Pfam" id="PF13802">
    <property type="entry name" value="Gal_mutarotas_2"/>
    <property type="match status" value="1"/>
</dbReference>
<feature type="region of interest" description="Disordered" evidence="5">
    <location>
        <begin position="1"/>
        <end position="22"/>
    </location>
</feature>
<dbReference type="PROSITE" id="PS51448">
    <property type="entry name" value="P_TREFOIL_2"/>
    <property type="match status" value="1"/>
</dbReference>
<dbReference type="InterPro" id="IPR048395">
    <property type="entry name" value="Glyco_hydro_31_C"/>
</dbReference>
<keyword evidence="6" id="KW-0812">Transmembrane</keyword>
<feature type="region of interest" description="Disordered" evidence="5">
    <location>
        <begin position="219"/>
        <end position="247"/>
    </location>
</feature>
<comment type="caution">
    <text evidence="4">Lacks conserved residue(s) required for the propagation of feature annotation.</text>
</comment>
<feature type="compositionally biased region" description="Basic and acidic residues" evidence="5">
    <location>
        <begin position="231"/>
        <end position="244"/>
    </location>
</feature>
<proteinExistence type="predicted"/>